<dbReference type="AlphaFoldDB" id="A0A367S5V6"/>
<keyword evidence="1" id="KW-0378">Hydrolase</keyword>
<dbReference type="Proteomes" id="UP000252107">
    <property type="component" value="Unassembled WGS sequence"/>
</dbReference>
<dbReference type="InterPro" id="IPR013424">
    <property type="entry name" value="Ice-binding_C"/>
</dbReference>
<evidence type="ECO:0000313" key="4">
    <source>
        <dbReference type="Proteomes" id="UP000252107"/>
    </source>
</evidence>
<dbReference type="PANTHER" id="PTHR45648">
    <property type="entry name" value="GDSL LIPASE/ACYLHYDROLASE FAMILY PROTEIN (AFU_ORTHOLOGUE AFUA_4G14700)"/>
    <property type="match status" value="1"/>
</dbReference>
<dbReference type="NCBIfam" id="TIGR02595">
    <property type="entry name" value="PEP_CTERM"/>
    <property type="match status" value="1"/>
</dbReference>
<proteinExistence type="predicted"/>
<dbReference type="InterPro" id="IPR051058">
    <property type="entry name" value="GDSL_Est/Lipase"/>
</dbReference>
<dbReference type="EMBL" id="LXQD01000001">
    <property type="protein sequence ID" value="RCJ42672.1"/>
    <property type="molecule type" value="Genomic_DNA"/>
</dbReference>
<gene>
    <name evidence="3" type="ORF">A6770_07260</name>
</gene>
<organism evidence="3 4">
    <name type="scientific">Nostoc minutum NIES-26</name>
    <dbReference type="NCBI Taxonomy" id="1844469"/>
    <lineage>
        <taxon>Bacteria</taxon>
        <taxon>Bacillati</taxon>
        <taxon>Cyanobacteriota</taxon>
        <taxon>Cyanophyceae</taxon>
        <taxon>Nostocales</taxon>
        <taxon>Nostocaceae</taxon>
        <taxon>Nostoc</taxon>
    </lineage>
</organism>
<protein>
    <submittedName>
        <fullName evidence="3">GDSL family lipase</fullName>
    </submittedName>
</protein>
<dbReference type="CDD" id="cd01846">
    <property type="entry name" value="fatty_acyltransferase_like"/>
    <property type="match status" value="1"/>
</dbReference>
<dbReference type="Gene3D" id="3.40.50.1110">
    <property type="entry name" value="SGNH hydrolase"/>
    <property type="match status" value="1"/>
</dbReference>
<evidence type="ECO:0000313" key="3">
    <source>
        <dbReference type="EMBL" id="RCJ42672.1"/>
    </source>
</evidence>
<sequence length="328" mass="35500">MQKQILAAGFFLLSLMLPLKASAHSYEEIYIFGDSFSDTGNLFNFTSGAIPPSPTYFNGRFSNGPIWVEYLASKLKLTVNPNTNFAFGGATTGFDNLGLPIFPGLQQQINSFTTANLAANSNALYIVWAGTNDYLDYFFNKIPNPTQSVANLSAAITSLAAVGAQDIMVVNSPDLGKFPVTGSDTQSADYLSTLTNAHNSGLVASLNYLSQKLSPNINIIPVNVNYLFDRAIAHAEEFGFTNVTDSCMGDSPVVPIDIPTQPIRCIPDKFLFWDEVHPTTATHKLIGGFAFSALLKASVPEPSAVWGVLVFGVSAVLLRKRKQQCLTY</sequence>
<keyword evidence="2" id="KW-0732">Signal</keyword>
<dbReference type="Pfam" id="PF00657">
    <property type="entry name" value="Lipase_GDSL"/>
    <property type="match status" value="1"/>
</dbReference>
<name>A0A367S5V6_9NOSO</name>
<dbReference type="GO" id="GO:0016788">
    <property type="term" value="F:hydrolase activity, acting on ester bonds"/>
    <property type="evidence" value="ECO:0007669"/>
    <property type="project" value="InterPro"/>
</dbReference>
<dbReference type="PANTHER" id="PTHR45648:SF22">
    <property type="entry name" value="GDSL LIPASE_ACYLHYDROLASE FAMILY PROTEIN (AFU_ORTHOLOGUE AFUA_4G14700)"/>
    <property type="match status" value="1"/>
</dbReference>
<comment type="caution">
    <text evidence="3">The sequence shown here is derived from an EMBL/GenBank/DDBJ whole genome shotgun (WGS) entry which is preliminary data.</text>
</comment>
<feature type="chain" id="PRO_5017051680" evidence="2">
    <location>
        <begin position="24"/>
        <end position="328"/>
    </location>
</feature>
<evidence type="ECO:0000256" key="1">
    <source>
        <dbReference type="ARBA" id="ARBA00022801"/>
    </source>
</evidence>
<accession>A0A367S5V6</accession>
<feature type="signal peptide" evidence="2">
    <location>
        <begin position="1"/>
        <end position="23"/>
    </location>
</feature>
<dbReference type="SUPFAM" id="SSF52266">
    <property type="entry name" value="SGNH hydrolase"/>
    <property type="match status" value="1"/>
</dbReference>
<dbReference type="InterPro" id="IPR036514">
    <property type="entry name" value="SGNH_hydro_sf"/>
</dbReference>
<dbReference type="InterPro" id="IPR001087">
    <property type="entry name" value="GDSL"/>
</dbReference>
<reference evidence="3" key="1">
    <citation type="submission" date="2016-04" db="EMBL/GenBank/DDBJ databases">
        <authorList>
            <person name="Tabuchi Yagui T.R."/>
        </authorList>
    </citation>
    <scope>NUCLEOTIDE SEQUENCE [LARGE SCALE GENOMIC DNA]</scope>
    <source>
        <strain evidence="3">NIES-26</strain>
    </source>
</reference>
<keyword evidence="4" id="KW-1185">Reference proteome</keyword>
<evidence type="ECO:0000256" key="2">
    <source>
        <dbReference type="SAM" id="SignalP"/>
    </source>
</evidence>